<keyword evidence="4" id="KW-0378">Hydrolase</keyword>
<dbReference type="Pfam" id="PF08340">
    <property type="entry name" value="YicC-like_C"/>
    <property type="match status" value="1"/>
</dbReference>
<proteinExistence type="inferred from homology"/>
<evidence type="ECO:0000256" key="4">
    <source>
        <dbReference type="ARBA" id="ARBA00022801"/>
    </source>
</evidence>
<dbReference type="RefSeq" id="WP_041047232.1">
    <property type="nucleotide sequence ID" value="NZ_JXAK01000012.1"/>
</dbReference>
<dbReference type="Pfam" id="PF03755">
    <property type="entry name" value="YicC-like_N"/>
    <property type="match status" value="1"/>
</dbReference>
<comment type="caution">
    <text evidence="8">The sequence shown here is derived from an EMBL/GenBank/DDBJ whole genome shotgun (WGS) entry which is preliminary data.</text>
</comment>
<dbReference type="NCBIfam" id="TIGR00255">
    <property type="entry name" value="YicC/YloC family endoribonuclease"/>
    <property type="match status" value="1"/>
</dbReference>
<evidence type="ECO:0000256" key="2">
    <source>
        <dbReference type="ARBA" id="ARBA00022722"/>
    </source>
</evidence>
<evidence type="ECO:0000256" key="5">
    <source>
        <dbReference type="ARBA" id="ARBA00035648"/>
    </source>
</evidence>
<evidence type="ECO:0000259" key="6">
    <source>
        <dbReference type="Pfam" id="PF03755"/>
    </source>
</evidence>
<dbReference type="InterPro" id="IPR005229">
    <property type="entry name" value="YicC/YloC-like"/>
</dbReference>
<comment type="similarity">
    <text evidence="5">Belongs to the YicC/YloC family.</text>
</comment>
<dbReference type="PANTHER" id="PTHR30636:SF3">
    <property type="entry name" value="UPF0701 PROTEIN YICC"/>
    <property type="match status" value="1"/>
</dbReference>
<keyword evidence="9" id="KW-1185">Reference proteome</keyword>
<organism evidence="8 9">
    <name type="scientific">Gordoniibacillus kamchatkensis</name>
    <dbReference type="NCBI Taxonomy" id="1590651"/>
    <lineage>
        <taxon>Bacteria</taxon>
        <taxon>Bacillati</taxon>
        <taxon>Bacillota</taxon>
        <taxon>Bacilli</taxon>
        <taxon>Bacillales</taxon>
        <taxon>Paenibacillaceae</taxon>
        <taxon>Gordoniibacillus</taxon>
    </lineage>
</organism>
<keyword evidence="2" id="KW-0540">Nuclease</keyword>
<gene>
    <name evidence="8" type="ORF">SD70_08890</name>
</gene>
<accession>A0ABR5AJB8</accession>
<evidence type="ECO:0000313" key="8">
    <source>
        <dbReference type="EMBL" id="KIL41141.1"/>
    </source>
</evidence>
<name>A0ABR5AJB8_9BACL</name>
<dbReference type="Proteomes" id="UP000031967">
    <property type="component" value="Unassembled WGS sequence"/>
</dbReference>
<reference evidence="8 9" key="1">
    <citation type="submission" date="2014-12" db="EMBL/GenBank/DDBJ databases">
        <title>Draft genome sequence of Paenibacillus kamchatkensis strain B-2647.</title>
        <authorList>
            <person name="Karlyshev A.V."/>
            <person name="Kudryashova E.B."/>
        </authorList>
    </citation>
    <scope>NUCLEOTIDE SEQUENCE [LARGE SCALE GENOMIC DNA]</scope>
    <source>
        <strain evidence="8 9">VKM B-2647</strain>
    </source>
</reference>
<feature type="domain" description="Endoribonuclease YicC-like N-terminal" evidence="6">
    <location>
        <begin position="2"/>
        <end position="155"/>
    </location>
</feature>
<evidence type="ECO:0000259" key="7">
    <source>
        <dbReference type="Pfam" id="PF08340"/>
    </source>
</evidence>
<dbReference type="InterPro" id="IPR013551">
    <property type="entry name" value="YicC-like_C"/>
</dbReference>
<feature type="domain" description="Endoribonuclease YicC-like C-terminal" evidence="7">
    <location>
        <begin position="174"/>
        <end position="293"/>
    </location>
</feature>
<dbReference type="InterPro" id="IPR013527">
    <property type="entry name" value="YicC-like_N"/>
</dbReference>
<evidence type="ECO:0000256" key="3">
    <source>
        <dbReference type="ARBA" id="ARBA00022759"/>
    </source>
</evidence>
<evidence type="ECO:0000313" key="9">
    <source>
        <dbReference type="Proteomes" id="UP000031967"/>
    </source>
</evidence>
<comment type="cofactor">
    <cofactor evidence="1">
        <name>a divalent metal cation</name>
        <dbReference type="ChEBI" id="CHEBI:60240"/>
    </cofactor>
</comment>
<dbReference type="PANTHER" id="PTHR30636">
    <property type="entry name" value="UPF0701 PROTEIN YICC"/>
    <property type="match status" value="1"/>
</dbReference>
<protein>
    <submittedName>
        <fullName evidence="8">Stress-induced protein</fullName>
    </submittedName>
</protein>
<dbReference type="EMBL" id="JXAK01000012">
    <property type="protein sequence ID" value="KIL41141.1"/>
    <property type="molecule type" value="Genomic_DNA"/>
</dbReference>
<sequence length="293" mass="32879">MIRSMTGYGQAQGELPGTIVLIDVKSVNHRFLETVVRLPRELQSLEEPLRKTVQQAARRGRFDVFVTVERSAEGESGVDIDWPLVHAYAGAARELRGKLGLQDELTLQHLLQLPDVVRLRNSAAGDEETRQVLVDVLGSALAALTRMREDEGIHLCADLSSRLDALEAERQKVAKLAPEAVHSYAAKLKERIRELLRGETGIDEQRMAGEIALMADRSNVDEELTRLDSHIRQFRKLLQSAEAVGRKLDFLIQEMNREVNTIGSKSAHTDITACVIEMKAELEKMREQVQNIE</sequence>
<keyword evidence="3" id="KW-0255">Endonuclease</keyword>
<evidence type="ECO:0000256" key="1">
    <source>
        <dbReference type="ARBA" id="ARBA00001968"/>
    </source>
</evidence>